<feature type="domain" description="Bifunctional inhibitor/plant lipid transfer protein/seed storage helical" evidence="1">
    <location>
        <begin position="5"/>
        <end position="70"/>
    </location>
</feature>
<dbReference type="AlphaFoldDB" id="A0AAV5C1A0"/>
<dbReference type="SUPFAM" id="SSF47699">
    <property type="entry name" value="Bifunctional inhibitor/lipid-transfer protein/seed storage 2S albumin"/>
    <property type="match status" value="1"/>
</dbReference>
<dbReference type="InterPro" id="IPR016140">
    <property type="entry name" value="Bifunc_inhib/LTP/seed_store"/>
</dbReference>
<sequence>MLQTTCLKFVQKSGPKVPPSPECCAAVKALSGASVPCVCQYLGSPAARENVSLEKVFFITKQCGVTIPANCGGESAY</sequence>
<gene>
    <name evidence="2" type="primary">ga08087</name>
    <name evidence="2" type="ORF">PR202_ga08087</name>
</gene>
<keyword evidence="3" id="KW-1185">Reference proteome</keyword>
<dbReference type="PANTHER" id="PTHR33286:SF31">
    <property type="entry name" value="OS10G0148000 PROTEIN"/>
    <property type="match status" value="1"/>
</dbReference>
<reference evidence="2" key="1">
    <citation type="journal article" date="2018" name="DNA Res.">
        <title>Multiple hybrid de novo genome assembly of finger millet, an orphan allotetraploid crop.</title>
        <authorList>
            <person name="Hatakeyama M."/>
            <person name="Aluri S."/>
            <person name="Balachadran M.T."/>
            <person name="Sivarajan S.R."/>
            <person name="Patrignani A."/>
            <person name="Gruter S."/>
            <person name="Poveda L."/>
            <person name="Shimizu-Inatsugi R."/>
            <person name="Baeten J."/>
            <person name="Francoijs K.J."/>
            <person name="Nataraja K.N."/>
            <person name="Reddy Y.A.N."/>
            <person name="Phadnis S."/>
            <person name="Ravikumar R.L."/>
            <person name="Schlapbach R."/>
            <person name="Sreeman S.M."/>
            <person name="Shimizu K.K."/>
        </authorList>
    </citation>
    <scope>NUCLEOTIDE SEQUENCE</scope>
</reference>
<dbReference type="Gene3D" id="1.10.110.10">
    <property type="entry name" value="Plant lipid-transfer and hydrophobic proteins"/>
    <property type="match status" value="1"/>
</dbReference>
<evidence type="ECO:0000313" key="2">
    <source>
        <dbReference type="EMBL" id="GJM91685.1"/>
    </source>
</evidence>
<dbReference type="InterPro" id="IPR036312">
    <property type="entry name" value="Bifun_inhib/LTP/seed_sf"/>
</dbReference>
<evidence type="ECO:0000259" key="1">
    <source>
        <dbReference type="Pfam" id="PF14368"/>
    </source>
</evidence>
<comment type="caution">
    <text evidence="2">The sequence shown here is derived from an EMBL/GenBank/DDBJ whole genome shotgun (WGS) entry which is preliminary data.</text>
</comment>
<organism evidence="2 3">
    <name type="scientific">Eleusine coracana subsp. coracana</name>
    <dbReference type="NCBI Taxonomy" id="191504"/>
    <lineage>
        <taxon>Eukaryota</taxon>
        <taxon>Viridiplantae</taxon>
        <taxon>Streptophyta</taxon>
        <taxon>Embryophyta</taxon>
        <taxon>Tracheophyta</taxon>
        <taxon>Spermatophyta</taxon>
        <taxon>Magnoliopsida</taxon>
        <taxon>Liliopsida</taxon>
        <taxon>Poales</taxon>
        <taxon>Poaceae</taxon>
        <taxon>PACMAD clade</taxon>
        <taxon>Chloridoideae</taxon>
        <taxon>Cynodonteae</taxon>
        <taxon>Eleusininae</taxon>
        <taxon>Eleusine</taxon>
    </lineage>
</organism>
<dbReference type="PANTHER" id="PTHR33286">
    <property type="entry name" value="BIFUNCTIONAL INHIBITOR/LIPID-TRANSFER PROTEIN/SEED STORAGE 2S ALBUMIN SUPERFAMILY PROTEIN"/>
    <property type="match status" value="1"/>
</dbReference>
<evidence type="ECO:0000313" key="3">
    <source>
        <dbReference type="Proteomes" id="UP001054889"/>
    </source>
</evidence>
<name>A0AAV5C1A0_ELECO</name>
<dbReference type="Pfam" id="PF14368">
    <property type="entry name" value="LTP_2"/>
    <property type="match status" value="1"/>
</dbReference>
<reference evidence="2" key="2">
    <citation type="submission" date="2021-12" db="EMBL/GenBank/DDBJ databases">
        <title>Resequencing data analysis of finger millet.</title>
        <authorList>
            <person name="Hatakeyama M."/>
            <person name="Aluri S."/>
            <person name="Balachadran M.T."/>
            <person name="Sivarajan S.R."/>
            <person name="Poveda L."/>
            <person name="Shimizu-Inatsugi R."/>
            <person name="Schlapbach R."/>
            <person name="Sreeman S.M."/>
            <person name="Shimizu K.K."/>
        </authorList>
    </citation>
    <scope>NUCLEOTIDE SEQUENCE</scope>
</reference>
<accession>A0AAV5C1A0</accession>
<dbReference type="Proteomes" id="UP001054889">
    <property type="component" value="Unassembled WGS sequence"/>
</dbReference>
<dbReference type="EMBL" id="BQKI01000003">
    <property type="protein sequence ID" value="GJM91685.1"/>
    <property type="molecule type" value="Genomic_DNA"/>
</dbReference>
<proteinExistence type="predicted"/>
<protein>
    <recommendedName>
        <fullName evidence="1">Bifunctional inhibitor/plant lipid transfer protein/seed storage helical domain-containing protein</fullName>
    </recommendedName>
</protein>